<feature type="region of interest" description="Disordered" evidence="1">
    <location>
        <begin position="109"/>
        <end position="131"/>
    </location>
</feature>
<dbReference type="SUPFAM" id="SSF50346">
    <property type="entry name" value="PRC-barrel domain"/>
    <property type="match status" value="1"/>
</dbReference>
<accession>A0A918G229</accession>
<keyword evidence="4" id="KW-1185">Reference proteome</keyword>
<dbReference type="GO" id="GO:0019684">
    <property type="term" value="P:photosynthesis, light reaction"/>
    <property type="evidence" value="ECO:0007669"/>
    <property type="project" value="InterPro"/>
</dbReference>
<feature type="domain" description="PRC-barrel" evidence="2">
    <location>
        <begin position="19"/>
        <end position="71"/>
    </location>
</feature>
<evidence type="ECO:0000256" key="1">
    <source>
        <dbReference type="SAM" id="MobiDB-lite"/>
    </source>
</evidence>
<reference evidence="3" key="2">
    <citation type="submission" date="2020-09" db="EMBL/GenBank/DDBJ databases">
        <authorList>
            <person name="Sun Q."/>
            <person name="Ohkuma M."/>
        </authorList>
    </citation>
    <scope>NUCLEOTIDE SEQUENCE</scope>
    <source>
        <strain evidence="3">JCM 3276</strain>
    </source>
</reference>
<dbReference type="Proteomes" id="UP000660680">
    <property type="component" value="Unassembled WGS sequence"/>
</dbReference>
<comment type="caution">
    <text evidence="3">The sequence shown here is derived from an EMBL/GenBank/DDBJ whole genome shotgun (WGS) entry which is preliminary data.</text>
</comment>
<name>A0A918G229_9PSEU</name>
<proteinExistence type="predicted"/>
<dbReference type="GO" id="GO:0030077">
    <property type="term" value="C:plasma membrane light-harvesting complex"/>
    <property type="evidence" value="ECO:0007669"/>
    <property type="project" value="InterPro"/>
</dbReference>
<reference evidence="3" key="1">
    <citation type="journal article" date="2014" name="Int. J. Syst. Evol. Microbiol.">
        <title>Complete genome sequence of Corynebacterium casei LMG S-19264T (=DSM 44701T), isolated from a smear-ripened cheese.</title>
        <authorList>
            <consortium name="US DOE Joint Genome Institute (JGI-PGF)"/>
            <person name="Walter F."/>
            <person name="Albersmeier A."/>
            <person name="Kalinowski J."/>
            <person name="Ruckert C."/>
        </authorList>
    </citation>
    <scope>NUCLEOTIDE SEQUENCE</scope>
    <source>
        <strain evidence="3">JCM 3276</strain>
    </source>
</reference>
<protein>
    <recommendedName>
        <fullName evidence="2">PRC-barrel domain-containing protein</fullName>
    </recommendedName>
</protein>
<dbReference type="Gene3D" id="3.90.50.10">
    <property type="entry name" value="Photosynthetic Reaction Center, subunit H, domain 2"/>
    <property type="match status" value="1"/>
</dbReference>
<sequence>MIAVAHGVRWGDFGHMKPQDLIGHDVYDPEGERIGRVGTVYVDGVTREPEWVTVRTGLFGHKETFVPLRGAQNDTEGLRVGVRLSVVKDAPQAPLSDAVELFRYYGFPEAPAPVPIPRGPKPSDMPRKRVR</sequence>
<feature type="compositionally biased region" description="Pro residues" evidence="1">
    <location>
        <begin position="110"/>
        <end position="120"/>
    </location>
</feature>
<dbReference type="Pfam" id="PF05239">
    <property type="entry name" value="PRC"/>
    <property type="match status" value="1"/>
</dbReference>
<dbReference type="InterPro" id="IPR014747">
    <property type="entry name" value="Bac_photo_RC_H_C"/>
</dbReference>
<dbReference type="InterPro" id="IPR011033">
    <property type="entry name" value="PRC_barrel-like_sf"/>
</dbReference>
<evidence type="ECO:0000313" key="3">
    <source>
        <dbReference type="EMBL" id="GGS15397.1"/>
    </source>
</evidence>
<dbReference type="AlphaFoldDB" id="A0A918G229"/>
<organism evidence="3 4">
    <name type="scientific">Actinokineospora fastidiosa</name>
    <dbReference type="NCBI Taxonomy" id="1816"/>
    <lineage>
        <taxon>Bacteria</taxon>
        <taxon>Bacillati</taxon>
        <taxon>Actinomycetota</taxon>
        <taxon>Actinomycetes</taxon>
        <taxon>Pseudonocardiales</taxon>
        <taxon>Pseudonocardiaceae</taxon>
        <taxon>Actinokineospora</taxon>
    </lineage>
</organism>
<gene>
    <name evidence="3" type="ORF">GCM10010171_04250</name>
</gene>
<dbReference type="InterPro" id="IPR027275">
    <property type="entry name" value="PRC-brl_dom"/>
</dbReference>
<dbReference type="EMBL" id="BMRB01000001">
    <property type="protein sequence ID" value="GGS15397.1"/>
    <property type="molecule type" value="Genomic_DNA"/>
</dbReference>
<evidence type="ECO:0000313" key="4">
    <source>
        <dbReference type="Proteomes" id="UP000660680"/>
    </source>
</evidence>
<evidence type="ECO:0000259" key="2">
    <source>
        <dbReference type="Pfam" id="PF05239"/>
    </source>
</evidence>